<protein>
    <recommendedName>
        <fullName evidence="2">Nitroreductase domain-containing protein</fullName>
    </recommendedName>
</protein>
<evidence type="ECO:0000313" key="3">
    <source>
        <dbReference type="EMBL" id="GHB07313.1"/>
    </source>
</evidence>
<feature type="compositionally biased region" description="Basic and acidic residues" evidence="1">
    <location>
        <begin position="29"/>
        <end position="39"/>
    </location>
</feature>
<organism evidence="3 4">
    <name type="scientific">Streptomyces termitum</name>
    <dbReference type="NCBI Taxonomy" id="67368"/>
    <lineage>
        <taxon>Bacteria</taxon>
        <taxon>Bacillati</taxon>
        <taxon>Actinomycetota</taxon>
        <taxon>Actinomycetes</taxon>
        <taxon>Kitasatosporales</taxon>
        <taxon>Streptomycetaceae</taxon>
        <taxon>Streptomyces</taxon>
    </lineage>
</organism>
<feature type="region of interest" description="Disordered" evidence="1">
    <location>
        <begin position="1"/>
        <end position="64"/>
    </location>
</feature>
<feature type="compositionally biased region" description="Low complexity" evidence="1">
    <location>
        <begin position="319"/>
        <end position="330"/>
    </location>
</feature>
<feature type="domain" description="Nitroreductase" evidence="2">
    <location>
        <begin position="387"/>
        <end position="532"/>
    </location>
</feature>
<proteinExistence type="predicted"/>
<dbReference type="Gene3D" id="3.40.109.10">
    <property type="entry name" value="NADH Oxidase"/>
    <property type="match status" value="2"/>
</dbReference>
<feature type="compositionally biased region" description="Low complexity" evidence="1">
    <location>
        <begin position="351"/>
        <end position="361"/>
    </location>
</feature>
<dbReference type="InterPro" id="IPR052544">
    <property type="entry name" value="Bacteriocin_Proc_Enz"/>
</dbReference>
<gene>
    <name evidence="3" type="ORF">GCM10010305_58030</name>
</gene>
<dbReference type="SUPFAM" id="SSF55469">
    <property type="entry name" value="FMN-dependent nitroreductase-like"/>
    <property type="match status" value="2"/>
</dbReference>
<dbReference type="EMBL" id="BMUL01000022">
    <property type="protein sequence ID" value="GHB07313.1"/>
    <property type="molecule type" value="Genomic_DNA"/>
</dbReference>
<dbReference type="Proteomes" id="UP000644020">
    <property type="component" value="Unassembled WGS sequence"/>
</dbReference>
<evidence type="ECO:0000313" key="4">
    <source>
        <dbReference type="Proteomes" id="UP000644020"/>
    </source>
</evidence>
<feature type="compositionally biased region" description="Basic and acidic residues" evidence="1">
    <location>
        <begin position="1"/>
        <end position="19"/>
    </location>
</feature>
<dbReference type="GO" id="GO:0016491">
    <property type="term" value="F:oxidoreductase activity"/>
    <property type="evidence" value="ECO:0007669"/>
    <property type="project" value="InterPro"/>
</dbReference>
<name>A0A918T816_9ACTN</name>
<dbReference type="RefSeq" id="WP_189982795.1">
    <property type="nucleotide sequence ID" value="NZ_BMUL01000022.1"/>
</dbReference>
<accession>A0A918T816</accession>
<reference evidence="3" key="2">
    <citation type="submission" date="2020-09" db="EMBL/GenBank/DDBJ databases">
        <authorList>
            <person name="Sun Q."/>
            <person name="Ohkuma M."/>
        </authorList>
    </citation>
    <scope>NUCLEOTIDE SEQUENCE</scope>
    <source>
        <strain evidence="3">JCM 4518</strain>
    </source>
</reference>
<dbReference type="InterPro" id="IPR000415">
    <property type="entry name" value="Nitroreductase-like"/>
</dbReference>
<comment type="caution">
    <text evidence="3">The sequence shown here is derived from an EMBL/GenBank/DDBJ whole genome shotgun (WGS) entry which is preliminary data.</text>
</comment>
<evidence type="ECO:0000259" key="2">
    <source>
        <dbReference type="Pfam" id="PF00881"/>
    </source>
</evidence>
<dbReference type="Pfam" id="PF00881">
    <property type="entry name" value="Nitroreductase"/>
    <property type="match status" value="1"/>
</dbReference>
<dbReference type="PANTHER" id="PTHR43745">
    <property type="entry name" value="NITROREDUCTASE MJ1384-RELATED"/>
    <property type="match status" value="1"/>
</dbReference>
<keyword evidence="4" id="KW-1185">Reference proteome</keyword>
<evidence type="ECO:0000256" key="1">
    <source>
        <dbReference type="SAM" id="MobiDB-lite"/>
    </source>
</evidence>
<feature type="compositionally biased region" description="Basic and acidic residues" evidence="1">
    <location>
        <begin position="337"/>
        <end position="346"/>
    </location>
</feature>
<feature type="compositionally biased region" description="Low complexity" evidence="1">
    <location>
        <begin position="291"/>
        <end position="302"/>
    </location>
</feature>
<dbReference type="InterPro" id="IPR029479">
    <property type="entry name" value="Nitroreductase"/>
</dbReference>
<reference evidence="3" key="1">
    <citation type="journal article" date="2014" name="Int. J. Syst. Evol. Microbiol.">
        <title>Complete genome sequence of Corynebacterium casei LMG S-19264T (=DSM 44701T), isolated from a smear-ripened cheese.</title>
        <authorList>
            <consortium name="US DOE Joint Genome Institute (JGI-PGF)"/>
            <person name="Walter F."/>
            <person name="Albersmeier A."/>
            <person name="Kalinowski J."/>
            <person name="Ruckert C."/>
        </authorList>
    </citation>
    <scope>NUCLEOTIDE SEQUENCE</scope>
    <source>
        <strain evidence="3">JCM 4518</strain>
    </source>
</reference>
<dbReference type="PANTHER" id="PTHR43745:SF2">
    <property type="entry name" value="NITROREDUCTASE MJ1384-RELATED"/>
    <property type="match status" value="1"/>
</dbReference>
<sequence length="580" mass="60718">MTDDTRDHTPATDDDRTGHDVTTVLDYIEAVRERPREPIAGEDFTPDWSDRPAPHTVHPGAPETVLPTATASPAGGTLADAVARARATGPGESSGLTFRDFAGMLQLTAGTLARRWQIDWNGDAAVRARLHGAAWGRGTPSGGANYPWELYWAAAPGLPVPPGLLHYASGRHTLERLATGDPTPMVRTALAAAAADPGPPPSGGHLICTLRPWKTGFKYGGFAYHVATHDVGALLGSLGLCHHAAGLPFRPRLRFDEAALNAALGLDPDQESAYAVIPLTWHPAEHRRPRTGTVPPAVTAPGPARPRARERSTKVTHFPTLTALRRATAGPAGGAGEGERLGREPDPTPASPASLTPLTPLTPLASGALPLPDVEIPAVALGELLSRRRSTVGRLDPRAPLTTAELAVALRCAAAATGARPLTGMRVLAQRVEGIAPGSYRYEAARHALVPVETASRLGERDYAMRNYAVAHAGAVIAFTWRPGPTLAALGPNAYRAAHAEAGAAAQYLHLAAEATGLGCGLLLGLDPRAVDLTMSETPAPDPDPNSDSDSGLRTTLCLFLGRRMPGAAGLDDRLIPGRT</sequence>
<dbReference type="AlphaFoldDB" id="A0A918T816"/>
<feature type="region of interest" description="Disordered" evidence="1">
    <location>
        <begin position="286"/>
        <end position="361"/>
    </location>
</feature>